<accession>A0A9P0PVK6</accession>
<dbReference type="Pfam" id="PF13843">
    <property type="entry name" value="DDE_Tnp_1_7"/>
    <property type="match status" value="1"/>
</dbReference>
<dbReference type="EMBL" id="CAKOFQ010007412">
    <property type="protein sequence ID" value="CAH2000555.1"/>
    <property type="molecule type" value="Genomic_DNA"/>
</dbReference>
<dbReference type="PANTHER" id="PTHR47272:SF1">
    <property type="entry name" value="PIGGYBAC TRANSPOSABLE ELEMENT-DERIVED PROTEIN 3-LIKE"/>
    <property type="match status" value="1"/>
</dbReference>
<keyword evidence="3" id="KW-1185">Reference proteome</keyword>
<sequence>MPRNRFEKLRSCLHINDNSLMKLRYHPNYDKLFKVRPYIDALKKIFAKTEPEEFSSVDEIMIPFKGHSSLKPYIKNKPHKWGIKLFVRAGVSGIIYEFDVYVGKYTVMPIDNKELGMSGNVVVQLTEYLPKHKKFKICTDNFFTSLQLVQHLKSVGILCIGTVRSNRLKGLKLLDDKELKRDERGAYDFATEVSSNIVAVKWFDNKSVTVLCIFRSRASNFSEKMVSERKKLY</sequence>
<dbReference type="Proteomes" id="UP001152888">
    <property type="component" value="Unassembled WGS sequence"/>
</dbReference>
<feature type="domain" description="PiggyBac transposable element-derived protein" evidence="1">
    <location>
        <begin position="1"/>
        <end position="219"/>
    </location>
</feature>
<gene>
    <name evidence="2" type="ORF">ACAOBT_LOCUS25638</name>
</gene>
<reference evidence="2" key="1">
    <citation type="submission" date="2022-03" db="EMBL/GenBank/DDBJ databases">
        <authorList>
            <person name="Sayadi A."/>
        </authorList>
    </citation>
    <scope>NUCLEOTIDE SEQUENCE</scope>
</reference>
<dbReference type="PANTHER" id="PTHR47272">
    <property type="entry name" value="DDE_TNP_1_7 DOMAIN-CONTAINING PROTEIN"/>
    <property type="match status" value="1"/>
</dbReference>
<protein>
    <recommendedName>
        <fullName evidence="1">PiggyBac transposable element-derived protein domain-containing protein</fullName>
    </recommendedName>
</protein>
<evidence type="ECO:0000313" key="2">
    <source>
        <dbReference type="EMBL" id="CAH2000555.1"/>
    </source>
</evidence>
<dbReference type="InterPro" id="IPR029526">
    <property type="entry name" value="PGBD"/>
</dbReference>
<comment type="caution">
    <text evidence="2">The sequence shown here is derived from an EMBL/GenBank/DDBJ whole genome shotgun (WGS) entry which is preliminary data.</text>
</comment>
<evidence type="ECO:0000259" key="1">
    <source>
        <dbReference type="Pfam" id="PF13843"/>
    </source>
</evidence>
<dbReference type="OrthoDB" id="6743174at2759"/>
<organism evidence="2 3">
    <name type="scientific">Acanthoscelides obtectus</name>
    <name type="common">Bean weevil</name>
    <name type="synonym">Bruchus obtectus</name>
    <dbReference type="NCBI Taxonomy" id="200917"/>
    <lineage>
        <taxon>Eukaryota</taxon>
        <taxon>Metazoa</taxon>
        <taxon>Ecdysozoa</taxon>
        <taxon>Arthropoda</taxon>
        <taxon>Hexapoda</taxon>
        <taxon>Insecta</taxon>
        <taxon>Pterygota</taxon>
        <taxon>Neoptera</taxon>
        <taxon>Endopterygota</taxon>
        <taxon>Coleoptera</taxon>
        <taxon>Polyphaga</taxon>
        <taxon>Cucujiformia</taxon>
        <taxon>Chrysomeloidea</taxon>
        <taxon>Chrysomelidae</taxon>
        <taxon>Bruchinae</taxon>
        <taxon>Bruchini</taxon>
        <taxon>Acanthoscelides</taxon>
    </lineage>
</organism>
<evidence type="ECO:0000313" key="3">
    <source>
        <dbReference type="Proteomes" id="UP001152888"/>
    </source>
</evidence>
<proteinExistence type="predicted"/>
<dbReference type="AlphaFoldDB" id="A0A9P0PVK6"/>
<name>A0A9P0PVK6_ACAOB</name>